<feature type="binding site" description="axial binding residue" evidence="11">
    <location>
        <position position="402"/>
    </location>
    <ligand>
        <name>heme</name>
        <dbReference type="ChEBI" id="CHEBI:30413"/>
    </ligand>
    <ligandPart>
        <name>Fe</name>
        <dbReference type="ChEBI" id="CHEBI:18248"/>
    </ligandPart>
</feature>
<evidence type="ECO:0000256" key="10">
    <source>
        <dbReference type="ARBA" id="ARBA00023136"/>
    </source>
</evidence>
<name>A0A2Z6BXW0_ESCCA</name>
<dbReference type="GO" id="GO:0016020">
    <property type="term" value="C:membrane"/>
    <property type="evidence" value="ECO:0007669"/>
    <property type="project" value="UniProtKB-SubCell"/>
</dbReference>
<dbReference type="GO" id="GO:0033075">
    <property type="term" value="P:isoquinoline alkaloid biosynthetic process"/>
    <property type="evidence" value="ECO:0007669"/>
    <property type="project" value="UniProtKB-ARBA"/>
</dbReference>
<keyword evidence="12" id="KW-0503">Monooxygenase</keyword>
<dbReference type="InterPro" id="IPR050651">
    <property type="entry name" value="Plant_Cytochrome_P450_Monoox"/>
</dbReference>
<evidence type="ECO:0000256" key="11">
    <source>
        <dbReference type="PIRSR" id="PIRSR602401-1"/>
    </source>
</evidence>
<gene>
    <name evidence="13" type="primary">CYP82P4</name>
</gene>
<protein>
    <submittedName>
        <fullName evidence="13">Putative cytochrome P450</fullName>
    </submittedName>
</protein>
<organism evidence="13">
    <name type="scientific">Eschscholzia californica subsp. californica</name>
    <dbReference type="NCBI Taxonomy" id="222997"/>
    <lineage>
        <taxon>Eukaryota</taxon>
        <taxon>Viridiplantae</taxon>
        <taxon>Streptophyta</taxon>
        <taxon>Embryophyta</taxon>
        <taxon>Tracheophyta</taxon>
        <taxon>Spermatophyta</taxon>
        <taxon>Magnoliopsida</taxon>
        <taxon>Ranunculales</taxon>
        <taxon>Papaveraceae</taxon>
        <taxon>Papaveroideae</taxon>
        <taxon>Eschscholzia</taxon>
    </lineage>
</organism>
<evidence type="ECO:0000256" key="3">
    <source>
        <dbReference type="ARBA" id="ARBA00004913"/>
    </source>
</evidence>
<proteinExistence type="inferred from homology"/>
<dbReference type="GO" id="GO:0004497">
    <property type="term" value="F:monooxygenase activity"/>
    <property type="evidence" value="ECO:0007669"/>
    <property type="project" value="UniProtKB-KW"/>
</dbReference>
<dbReference type="SUPFAM" id="SSF48264">
    <property type="entry name" value="Cytochrome P450"/>
    <property type="match status" value="1"/>
</dbReference>
<evidence type="ECO:0000256" key="7">
    <source>
        <dbReference type="ARBA" id="ARBA00022989"/>
    </source>
</evidence>
<dbReference type="PRINTS" id="PR00463">
    <property type="entry name" value="EP450I"/>
</dbReference>
<evidence type="ECO:0000256" key="12">
    <source>
        <dbReference type="RuleBase" id="RU000461"/>
    </source>
</evidence>
<keyword evidence="6 11" id="KW-0479">Metal-binding</keyword>
<dbReference type="AlphaFoldDB" id="A0A2Z6BXW0"/>
<dbReference type="Pfam" id="PF00067">
    <property type="entry name" value="p450"/>
    <property type="match status" value="2"/>
</dbReference>
<keyword evidence="4 11" id="KW-0349">Heme</keyword>
<comment type="similarity">
    <text evidence="12">Belongs to the cytochrome P450 family.</text>
</comment>
<dbReference type="EMBL" id="LC316754">
    <property type="protein sequence ID" value="BBD34758.1"/>
    <property type="molecule type" value="Genomic_DNA"/>
</dbReference>
<comment type="pathway">
    <text evidence="3">Alkaloid biosynthesis.</text>
</comment>
<dbReference type="PANTHER" id="PTHR47947">
    <property type="entry name" value="CYTOCHROME P450 82C3-RELATED"/>
    <property type="match status" value="1"/>
</dbReference>
<keyword evidence="9 11" id="KW-0408">Iron</keyword>
<evidence type="ECO:0000256" key="9">
    <source>
        <dbReference type="ARBA" id="ARBA00023004"/>
    </source>
</evidence>
<dbReference type="InterPro" id="IPR001128">
    <property type="entry name" value="Cyt_P450"/>
</dbReference>
<dbReference type="PRINTS" id="PR00385">
    <property type="entry name" value="P450"/>
</dbReference>
<sequence>MVKNRKIEPPEVANGWPIIGHLHHFMGKKNKLIHEIFGDMADKYGPTFTLRMGLNKVLVVSSAEVAKECLTKNDLVFIGRPPRIASSLLGYSYAMFPFSPYGTYYNQMRKVVTHELLSTSRVESLKHVWNSEINKAIQELHHKVVSVGGSGPVLIEFKHWFADLTFRTTITLICGKQYFGTDGATPASMTSNGVFIDSLMEEWLEEHKRKRRLLNEADKKESRIEQDFMDVMISKLDDPNLLSHYDADTINKATCLTLILGGSDTTMVSLVWTLTLLMNHPHVLKKAQDELDFHVGRERQVEESDMKNLVYLHAVMKEAMRLNPAGTLSAPRMSTKDCTVSGYHVPAGTHLFMNTWKIQRDPNTWVEPTEFRPERFLTTHKDFDLKGQNFELLPFGSGRRSCLGANFALQVMRQTLARLLHGFDLKTPSDEPVDMTGSAGLINTKATPLEVLVTPRLFSM</sequence>
<dbReference type="InterPro" id="IPR002401">
    <property type="entry name" value="Cyt_P450_E_grp-I"/>
</dbReference>
<evidence type="ECO:0000256" key="1">
    <source>
        <dbReference type="ARBA" id="ARBA00001971"/>
    </source>
</evidence>
<dbReference type="GO" id="GO:0005506">
    <property type="term" value="F:iron ion binding"/>
    <property type="evidence" value="ECO:0007669"/>
    <property type="project" value="InterPro"/>
</dbReference>
<comment type="subcellular location">
    <subcellularLocation>
        <location evidence="2">Membrane</location>
    </subcellularLocation>
</comment>
<keyword evidence="5" id="KW-0812">Transmembrane</keyword>
<accession>A0A2Z6BXW0</accession>
<reference evidence="13" key="1">
    <citation type="journal article" date="2018" name="Plant Cell Physiol.">
        <title>Mining of the Uncharacterized Cytochrome P450 Genes Involved in Alkaloid Biosynthesis in California Poppy Using a Draft Genome Sequence.</title>
        <authorList>
            <person name="Hori K."/>
            <person name="Yamada Y."/>
            <person name="Purwanto R."/>
            <person name="Minakuchi Y."/>
            <person name="Toyoda A."/>
            <person name="Hirakawa H."/>
            <person name="Sato F."/>
        </authorList>
    </citation>
    <scope>NUCLEOTIDE SEQUENCE</scope>
</reference>
<keyword evidence="8 12" id="KW-0560">Oxidoreductase</keyword>
<evidence type="ECO:0000256" key="5">
    <source>
        <dbReference type="ARBA" id="ARBA00022692"/>
    </source>
</evidence>
<evidence type="ECO:0000256" key="4">
    <source>
        <dbReference type="ARBA" id="ARBA00022617"/>
    </source>
</evidence>
<keyword evidence="7" id="KW-1133">Transmembrane helix</keyword>
<comment type="cofactor">
    <cofactor evidence="1 11">
        <name>heme</name>
        <dbReference type="ChEBI" id="CHEBI:30413"/>
    </cofactor>
</comment>
<dbReference type="GO" id="GO:0020037">
    <property type="term" value="F:heme binding"/>
    <property type="evidence" value="ECO:0007669"/>
    <property type="project" value="InterPro"/>
</dbReference>
<dbReference type="PROSITE" id="PS00086">
    <property type="entry name" value="CYTOCHROME_P450"/>
    <property type="match status" value="1"/>
</dbReference>
<evidence type="ECO:0000313" key="13">
    <source>
        <dbReference type="EMBL" id="BBD34758.1"/>
    </source>
</evidence>
<dbReference type="Gene3D" id="1.10.630.10">
    <property type="entry name" value="Cytochrome P450"/>
    <property type="match status" value="1"/>
</dbReference>
<dbReference type="PANTHER" id="PTHR47947:SF26">
    <property type="entry name" value="CYTOCHROME P450"/>
    <property type="match status" value="1"/>
</dbReference>
<evidence type="ECO:0000256" key="2">
    <source>
        <dbReference type="ARBA" id="ARBA00004370"/>
    </source>
</evidence>
<dbReference type="InterPro" id="IPR036396">
    <property type="entry name" value="Cyt_P450_sf"/>
</dbReference>
<dbReference type="FunFam" id="1.10.630.10:FF:000026">
    <property type="entry name" value="Cytochrome P450 82C4"/>
    <property type="match status" value="1"/>
</dbReference>
<keyword evidence="10" id="KW-0472">Membrane</keyword>
<dbReference type="InterPro" id="IPR017972">
    <property type="entry name" value="Cyt_P450_CS"/>
</dbReference>
<evidence type="ECO:0000256" key="8">
    <source>
        <dbReference type="ARBA" id="ARBA00023002"/>
    </source>
</evidence>
<dbReference type="GO" id="GO:0016705">
    <property type="term" value="F:oxidoreductase activity, acting on paired donors, with incorporation or reduction of molecular oxygen"/>
    <property type="evidence" value="ECO:0007669"/>
    <property type="project" value="InterPro"/>
</dbReference>
<evidence type="ECO:0000256" key="6">
    <source>
        <dbReference type="ARBA" id="ARBA00022723"/>
    </source>
</evidence>